<dbReference type="OrthoDB" id="664025at2759"/>
<keyword evidence="1" id="KW-0677">Repeat</keyword>
<dbReference type="AlphaFoldDB" id="A0A9E7JWQ5"/>
<sequence length="318" mass="36347">MSYLRVFRGGTTRFTACLRLIRLIFHDFRGCQDIEVSLTFAFDLKHRSEESQEAISPPVKRRDIVHPIMACHNYHEHELKPDNRRRPYRCDGCEEMGFGPRYACAEQCGYLLHEHCANTKDTLAHPFFPGCVFHFLRSGDPDRRCDACGGDINGFVYHCFDKGWDLHPCCANLETRIHVQAEEGNMTLFLREKETSKCCRCGKKQLNKGARSWMYVSGCKEYHFHVSCVKKDMVEHLEESFLGGEGATANGEDSESRDLEIKSLPRLQLARRRESGKKGRFAKLKKIVRIAISFIMAAFVGDPSVFVASLIVNLITNL</sequence>
<keyword evidence="5" id="KW-1185">Reference proteome</keyword>
<dbReference type="PANTHER" id="PTHR46477">
    <property type="entry name" value="CYSTEINE/HISTIDINE-RICH C1 DOMAIN FAMILY PROTEIN"/>
    <property type="match status" value="1"/>
</dbReference>
<proteinExistence type="predicted"/>
<dbReference type="InterPro" id="IPR046349">
    <property type="entry name" value="C1-like_sf"/>
</dbReference>
<accession>A0A9E7JWQ5</accession>
<dbReference type="Pfam" id="PF03107">
    <property type="entry name" value="C1_2"/>
    <property type="match status" value="1"/>
</dbReference>
<evidence type="ECO:0000256" key="2">
    <source>
        <dbReference type="SAM" id="Phobius"/>
    </source>
</evidence>
<dbReference type="SUPFAM" id="SSF57889">
    <property type="entry name" value="Cysteine-rich domain"/>
    <property type="match status" value="2"/>
</dbReference>
<keyword evidence="2" id="KW-0472">Membrane</keyword>
<name>A0A9E7JWQ5_9LILI</name>
<dbReference type="Proteomes" id="UP001055439">
    <property type="component" value="Chromosome 4"/>
</dbReference>
<feature type="domain" description="DC1" evidence="3">
    <location>
        <begin position="74"/>
        <end position="117"/>
    </location>
</feature>
<evidence type="ECO:0000313" key="5">
    <source>
        <dbReference type="Proteomes" id="UP001055439"/>
    </source>
</evidence>
<feature type="transmembrane region" description="Helical" evidence="2">
    <location>
        <begin position="287"/>
        <end position="315"/>
    </location>
</feature>
<dbReference type="InterPro" id="IPR004146">
    <property type="entry name" value="DC1"/>
</dbReference>
<evidence type="ECO:0000259" key="3">
    <source>
        <dbReference type="Pfam" id="PF03107"/>
    </source>
</evidence>
<dbReference type="EMBL" id="CP097506">
    <property type="protein sequence ID" value="URD95204.1"/>
    <property type="molecule type" value="Genomic_DNA"/>
</dbReference>
<keyword evidence="2" id="KW-0812">Transmembrane</keyword>
<evidence type="ECO:0000313" key="4">
    <source>
        <dbReference type="EMBL" id="URD95204.1"/>
    </source>
</evidence>
<dbReference type="PANTHER" id="PTHR46477:SF3">
    <property type="entry name" value="CYSTEINE_HISTIDINE-RICH C1 DOMAIN FAMILY PROTEIN"/>
    <property type="match status" value="1"/>
</dbReference>
<protein>
    <recommendedName>
        <fullName evidence="3">DC1 domain-containing protein</fullName>
    </recommendedName>
</protein>
<organism evidence="4 5">
    <name type="scientific">Musa troglodytarum</name>
    <name type="common">fe'i banana</name>
    <dbReference type="NCBI Taxonomy" id="320322"/>
    <lineage>
        <taxon>Eukaryota</taxon>
        <taxon>Viridiplantae</taxon>
        <taxon>Streptophyta</taxon>
        <taxon>Embryophyta</taxon>
        <taxon>Tracheophyta</taxon>
        <taxon>Spermatophyta</taxon>
        <taxon>Magnoliopsida</taxon>
        <taxon>Liliopsida</taxon>
        <taxon>Zingiberales</taxon>
        <taxon>Musaceae</taxon>
        <taxon>Musa</taxon>
    </lineage>
</organism>
<keyword evidence="2" id="KW-1133">Transmembrane helix</keyword>
<gene>
    <name evidence="4" type="ORF">MUK42_29458</name>
</gene>
<evidence type="ECO:0000256" key="1">
    <source>
        <dbReference type="ARBA" id="ARBA00022737"/>
    </source>
</evidence>
<reference evidence="4" key="1">
    <citation type="submission" date="2022-05" db="EMBL/GenBank/DDBJ databases">
        <title>The Musa troglodytarum L. genome provides insights into the mechanism of non-climacteric behaviour and enrichment of carotenoids.</title>
        <authorList>
            <person name="Wang J."/>
        </authorList>
    </citation>
    <scope>NUCLEOTIDE SEQUENCE</scope>
    <source>
        <tissue evidence="4">Leaf</tissue>
    </source>
</reference>